<dbReference type="PANTHER" id="PTHR43371">
    <property type="entry name" value="VITAMIN B12-DEPENDENT RIBONUCLEOTIDE REDUCTASE"/>
    <property type="match status" value="1"/>
</dbReference>
<dbReference type="SUPFAM" id="SSF51998">
    <property type="entry name" value="PFL-like glycyl radical enzymes"/>
    <property type="match status" value="1"/>
</dbReference>
<feature type="non-terminal residue" evidence="7">
    <location>
        <position position="1"/>
    </location>
</feature>
<dbReference type="GO" id="GO:0005524">
    <property type="term" value="F:ATP binding"/>
    <property type="evidence" value="ECO:0007669"/>
    <property type="project" value="InterPro"/>
</dbReference>
<evidence type="ECO:0000259" key="5">
    <source>
        <dbReference type="Pfam" id="PF00317"/>
    </source>
</evidence>
<name>X1M4D1_9ZZZZ</name>
<evidence type="ECO:0000256" key="1">
    <source>
        <dbReference type="ARBA" id="ARBA00001922"/>
    </source>
</evidence>
<dbReference type="PANTHER" id="PTHR43371:SF1">
    <property type="entry name" value="RIBONUCLEOSIDE-DIPHOSPHATE REDUCTASE"/>
    <property type="match status" value="1"/>
</dbReference>
<dbReference type="AlphaFoldDB" id="X1M4D1"/>
<keyword evidence="4" id="KW-0170">Cobalt</keyword>
<comment type="cofactor">
    <cofactor evidence="1">
        <name>adenosylcob(III)alamin</name>
        <dbReference type="ChEBI" id="CHEBI:18408"/>
    </cofactor>
</comment>
<accession>X1M4D1</accession>
<dbReference type="Pfam" id="PF02867">
    <property type="entry name" value="Ribonuc_red_lgC"/>
    <property type="match status" value="1"/>
</dbReference>
<dbReference type="InterPro" id="IPR000788">
    <property type="entry name" value="RNR_lg_C"/>
</dbReference>
<dbReference type="Gene3D" id="3.20.70.20">
    <property type="match status" value="1"/>
</dbReference>
<reference evidence="7" key="1">
    <citation type="journal article" date="2014" name="Front. Microbiol.">
        <title>High frequency of phylogenetically diverse reductive dehalogenase-homologous genes in deep subseafloor sedimentary metagenomes.</title>
        <authorList>
            <person name="Kawai M."/>
            <person name="Futagami T."/>
            <person name="Toyoda A."/>
            <person name="Takaki Y."/>
            <person name="Nishi S."/>
            <person name="Hori S."/>
            <person name="Arai W."/>
            <person name="Tsubouchi T."/>
            <person name="Morono Y."/>
            <person name="Uchiyama I."/>
            <person name="Ito T."/>
            <person name="Fujiyama A."/>
            <person name="Inagaki F."/>
            <person name="Takami H."/>
        </authorList>
    </citation>
    <scope>NUCLEOTIDE SEQUENCE</scope>
    <source>
        <strain evidence="7">Expedition CK06-06</strain>
    </source>
</reference>
<dbReference type="GO" id="GO:0009263">
    <property type="term" value="P:deoxyribonucleotide biosynthetic process"/>
    <property type="evidence" value="ECO:0007669"/>
    <property type="project" value="InterPro"/>
</dbReference>
<sequence length="322" mass="35657">NKAKQSGNKQLTQLNRTEILRAVVADAESMGLRDKSKIEWLTSRVIERLERPRALPGMEDLVPQPHRRQQHLPTKSEIQAVVREILAAEEPAQKEKVKPMAEPTTQDKPEVQLAPGINLTENALRVLERRYLKKDKQGQVIETVEKMFRRVAQAIASAELIYDPEADIKAGEEEFYQLMVNLEFLPNSPTLMNAGRDLGQLSACFVLPVDDSMESIFDAVKNTALIHKSGGGTGFSFSRLRPEKDRVGSTGGVASGPVSFMRAFDVATDVIKQGGMRRGANMAILSVDHPDIMKFITAKDDPTALTNFNISVAVTSEFMEAV</sequence>
<feature type="domain" description="Ribonucleotide reductase large subunit C-terminal" evidence="6">
    <location>
        <begin position="202"/>
        <end position="322"/>
    </location>
</feature>
<dbReference type="InterPro" id="IPR050862">
    <property type="entry name" value="RdRp_reductase_class-2"/>
</dbReference>
<feature type="domain" description="Ribonucleotide reductase large subunit N-terminal" evidence="5">
    <location>
        <begin position="118"/>
        <end position="199"/>
    </location>
</feature>
<evidence type="ECO:0000313" key="7">
    <source>
        <dbReference type="EMBL" id="GAI12941.1"/>
    </source>
</evidence>
<keyword evidence="2" id="KW-0846">Cobalamin</keyword>
<feature type="non-terminal residue" evidence="7">
    <location>
        <position position="322"/>
    </location>
</feature>
<gene>
    <name evidence="7" type="ORF">S06H3_18157</name>
</gene>
<dbReference type="InterPro" id="IPR013509">
    <property type="entry name" value="RNR_lsu_N"/>
</dbReference>
<dbReference type="GO" id="GO:0031419">
    <property type="term" value="F:cobalamin binding"/>
    <property type="evidence" value="ECO:0007669"/>
    <property type="project" value="UniProtKB-KW"/>
</dbReference>
<keyword evidence="3" id="KW-0560">Oxidoreductase</keyword>
<dbReference type="GO" id="GO:0004748">
    <property type="term" value="F:ribonucleoside-diphosphate reductase activity, thioredoxin disulfide as acceptor"/>
    <property type="evidence" value="ECO:0007669"/>
    <property type="project" value="InterPro"/>
</dbReference>
<dbReference type="EMBL" id="BARV01009154">
    <property type="protein sequence ID" value="GAI12941.1"/>
    <property type="molecule type" value="Genomic_DNA"/>
</dbReference>
<organism evidence="7">
    <name type="scientific">marine sediment metagenome</name>
    <dbReference type="NCBI Taxonomy" id="412755"/>
    <lineage>
        <taxon>unclassified sequences</taxon>
        <taxon>metagenomes</taxon>
        <taxon>ecological metagenomes</taxon>
    </lineage>
</organism>
<evidence type="ECO:0000256" key="2">
    <source>
        <dbReference type="ARBA" id="ARBA00022628"/>
    </source>
</evidence>
<evidence type="ECO:0000256" key="4">
    <source>
        <dbReference type="ARBA" id="ARBA00023285"/>
    </source>
</evidence>
<proteinExistence type="predicted"/>
<evidence type="ECO:0000256" key="3">
    <source>
        <dbReference type="ARBA" id="ARBA00023002"/>
    </source>
</evidence>
<dbReference type="Pfam" id="PF00317">
    <property type="entry name" value="Ribonuc_red_lgN"/>
    <property type="match status" value="1"/>
</dbReference>
<evidence type="ECO:0000259" key="6">
    <source>
        <dbReference type="Pfam" id="PF02867"/>
    </source>
</evidence>
<protein>
    <submittedName>
        <fullName evidence="7">Uncharacterized protein</fullName>
    </submittedName>
</protein>
<comment type="caution">
    <text evidence="7">The sequence shown here is derived from an EMBL/GenBank/DDBJ whole genome shotgun (WGS) entry which is preliminary data.</text>
</comment>